<keyword evidence="8" id="KW-0406">Ion transport</keyword>
<dbReference type="InterPro" id="IPR010917">
    <property type="entry name" value="TonB_rcpt_CS"/>
</dbReference>
<keyword evidence="18" id="KW-0614">Plasmid</keyword>
<dbReference type="Gene3D" id="2.40.170.20">
    <property type="entry name" value="TonB-dependent receptor, beta-barrel domain"/>
    <property type="match status" value="1"/>
</dbReference>
<keyword evidence="11 12" id="KW-0998">Cell outer membrane</keyword>
<feature type="short sequence motif" description="TonB C-terminal box" evidence="13">
    <location>
        <begin position="735"/>
        <end position="752"/>
    </location>
</feature>
<evidence type="ECO:0000256" key="7">
    <source>
        <dbReference type="ARBA" id="ARBA00023004"/>
    </source>
</evidence>
<evidence type="ECO:0000256" key="15">
    <source>
        <dbReference type="SAM" id="SignalP"/>
    </source>
</evidence>
<evidence type="ECO:0000256" key="9">
    <source>
        <dbReference type="ARBA" id="ARBA00023077"/>
    </source>
</evidence>
<keyword evidence="5 12" id="KW-0812">Transmembrane</keyword>
<evidence type="ECO:0000313" key="19">
    <source>
        <dbReference type="Proteomes" id="UP000094626"/>
    </source>
</evidence>
<keyword evidence="10 12" id="KW-0472">Membrane</keyword>
<evidence type="ECO:0000256" key="13">
    <source>
        <dbReference type="PROSITE-ProRule" id="PRU10144"/>
    </source>
</evidence>
<protein>
    <recommendedName>
        <fullName evidence="20">TonB-dependent receptor</fullName>
    </recommendedName>
</protein>
<dbReference type="AlphaFoldDB" id="A0A1D8AEG9"/>
<dbReference type="Pfam" id="PF00593">
    <property type="entry name" value="TonB_dep_Rec_b-barrel"/>
    <property type="match status" value="1"/>
</dbReference>
<dbReference type="EMBL" id="CP017077">
    <property type="protein sequence ID" value="AOR80507.1"/>
    <property type="molecule type" value="Genomic_DNA"/>
</dbReference>
<keyword evidence="6 15" id="KW-0732">Signal</keyword>
<keyword evidence="7" id="KW-0408">Iron</keyword>
<keyword evidence="4" id="KW-0410">Iron transport</keyword>
<proteinExistence type="inferred from homology"/>
<keyword evidence="19" id="KW-1185">Reference proteome</keyword>
<dbReference type="PANTHER" id="PTHR32552:SF81">
    <property type="entry name" value="TONB-DEPENDENT OUTER MEMBRANE RECEPTOR"/>
    <property type="match status" value="1"/>
</dbReference>
<comment type="subcellular location">
    <subcellularLocation>
        <location evidence="1 12">Cell outer membrane</location>
        <topology evidence="1 12">Multi-pass membrane protein</topology>
    </subcellularLocation>
</comment>
<keyword evidence="9 14" id="KW-0798">TonB box</keyword>
<evidence type="ECO:0000256" key="5">
    <source>
        <dbReference type="ARBA" id="ARBA00022692"/>
    </source>
</evidence>
<evidence type="ECO:0000256" key="8">
    <source>
        <dbReference type="ARBA" id="ARBA00023065"/>
    </source>
</evidence>
<accession>A0A1D8AEG9</accession>
<gene>
    <name evidence="18" type="ORF">BES08_27010</name>
</gene>
<evidence type="ECO:0000259" key="16">
    <source>
        <dbReference type="Pfam" id="PF00593"/>
    </source>
</evidence>
<geneLocation type="plasmid" evidence="18 19">
    <name>pSA2</name>
</geneLocation>
<dbReference type="InterPro" id="IPR000531">
    <property type="entry name" value="Beta-barrel_TonB"/>
</dbReference>
<dbReference type="KEGG" id="nre:BES08_27010"/>
<dbReference type="InterPro" id="IPR036942">
    <property type="entry name" value="Beta-barrel_TonB_sf"/>
</dbReference>
<dbReference type="Pfam" id="PF07715">
    <property type="entry name" value="Plug"/>
    <property type="match status" value="1"/>
</dbReference>
<sequence>MLCSVGALALVSSAAVAQAQESAGATAQPQDTSGQIGDIIVTAQRVSESLQTTPVAVSAVTGEALDRKQISNVTQIQYTIPTLQIATAKDGDSSSANIGLRGQIQTYSSITVDPSVGLYVDGIYVARNAGAALDLLDLERVEVLRGPQGTLFGRNTTGGAINLIANKPVYELTGSVRASYGNYDAVNGQIVLNAPLVDDQLAVRVAYQHNQRDGYGRSLYTGQSLADQNVDFFRAQLLIEPGAGPLKILLSADGSWSENNGSLQHTYYVSPTGLAPAVVAACAANSARVGCPAGSPPLVDASDGFYTSRAGLLGYNKSRTLGFGGTIEYDLGGATFKSITSYRELQRTYHQDLDGTSYSLLDTYRGYIDQDQVSQELQLLGKAFGDRLSWIVGAFYFREKGQDLTDSNSLAPVSPTRAVKDVYARNTSKAGYGQLTYEIVDGVRLTGGLRYTDDVRRMRKRAPTLNMATGATGCALRSGLTAPCEFEGKASFNYWSYTAGVDWQASRNAFVYAKVTKGYRAGGLNQGGVDTVSLAPFDPESVQSFEVGAKLDLFDRRLRINADYFYGNYDNVQRATVRVINNLSSNFVVNAAKARIQGIEAEIVAKPFKPLTLSGSFGWIDPKYKEFIDIYSGLDRSAEPFPQSPKYTAGGAADFVIPASFGSVTLHSDYSWRSAQYYEATQVSRVGAYGLWNAQVSVQLNDPDLQLSVWGRNLTKVRYYQSVTDVSSTVLGYATANPGEPRMYGVTGTYRF</sequence>
<feature type="domain" description="TonB-dependent receptor plug" evidence="17">
    <location>
        <begin position="50"/>
        <end position="160"/>
    </location>
</feature>
<dbReference type="InterPro" id="IPR012910">
    <property type="entry name" value="Plug_dom"/>
</dbReference>
<dbReference type="CDD" id="cd01347">
    <property type="entry name" value="ligand_gated_channel"/>
    <property type="match status" value="1"/>
</dbReference>
<evidence type="ECO:0000256" key="6">
    <source>
        <dbReference type="ARBA" id="ARBA00022729"/>
    </source>
</evidence>
<evidence type="ECO:0000313" key="18">
    <source>
        <dbReference type="EMBL" id="AOR80507.1"/>
    </source>
</evidence>
<evidence type="ECO:0000256" key="2">
    <source>
        <dbReference type="ARBA" id="ARBA00022448"/>
    </source>
</evidence>
<dbReference type="InterPro" id="IPR039426">
    <property type="entry name" value="TonB-dep_rcpt-like"/>
</dbReference>
<evidence type="ECO:0000256" key="3">
    <source>
        <dbReference type="ARBA" id="ARBA00022452"/>
    </source>
</evidence>
<feature type="domain" description="TonB-dependent receptor-like beta-barrel" evidence="16">
    <location>
        <begin position="305"/>
        <end position="714"/>
    </location>
</feature>
<dbReference type="Proteomes" id="UP000094626">
    <property type="component" value="Plasmid pSA2"/>
</dbReference>
<feature type="chain" id="PRO_5009104911" description="TonB-dependent receptor" evidence="15">
    <location>
        <begin position="20"/>
        <end position="752"/>
    </location>
</feature>
<dbReference type="GO" id="GO:0009279">
    <property type="term" value="C:cell outer membrane"/>
    <property type="evidence" value="ECO:0007669"/>
    <property type="project" value="UniProtKB-SubCell"/>
</dbReference>
<evidence type="ECO:0000256" key="10">
    <source>
        <dbReference type="ARBA" id="ARBA00023136"/>
    </source>
</evidence>
<dbReference type="PANTHER" id="PTHR32552">
    <property type="entry name" value="FERRICHROME IRON RECEPTOR-RELATED"/>
    <property type="match status" value="1"/>
</dbReference>
<evidence type="ECO:0000256" key="1">
    <source>
        <dbReference type="ARBA" id="ARBA00004571"/>
    </source>
</evidence>
<feature type="signal peptide" evidence="15">
    <location>
        <begin position="1"/>
        <end position="19"/>
    </location>
</feature>
<keyword evidence="2 12" id="KW-0813">Transport</keyword>
<organism evidence="18 19">
    <name type="scientific">Novosphingobium resinovorum</name>
    <dbReference type="NCBI Taxonomy" id="158500"/>
    <lineage>
        <taxon>Bacteria</taxon>
        <taxon>Pseudomonadati</taxon>
        <taxon>Pseudomonadota</taxon>
        <taxon>Alphaproteobacteria</taxon>
        <taxon>Sphingomonadales</taxon>
        <taxon>Sphingomonadaceae</taxon>
        <taxon>Novosphingobium</taxon>
    </lineage>
</organism>
<comment type="similarity">
    <text evidence="12 14">Belongs to the TonB-dependent receptor family.</text>
</comment>
<evidence type="ECO:0000256" key="11">
    <source>
        <dbReference type="ARBA" id="ARBA00023237"/>
    </source>
</evidence>
<evidence type="ECO:0000256" key="4">
    <source>
        <dbReference type="ARBA" id="ARBA00022496"/>
    </source>
</evidence>
<evidence type="ECO:0000256" key="12">
    <source>
        <dbReference type="PROSITE-ProRule" id="PRU01360"/>
    </source>
</evidence>
<name>A0A1D8AEG9_9SPHN</name>
<evidence type="ECO:0000259" key="17">
    <source>
        <dbReference type="Pfam" id="PF07715"/>
    </source>
</evidence>
<dbReference type="SUPFAM" id="SSF56935">
    <property type="entry name" value="Porins"/>
    <property type="match status" value="1"/>
</dbReference>
<keyword evidence="3 12" id="KW-1134">Transmembrane beta strand</keyword>
<dbReference type="PROSITE" id="PS52016">
    <property type="entry name" value="TONB_DEPENDENT_REC_3"/>
    <property type="match status" value="1"/>
</dbReference>
<dbReference type="PROSITE" id="PS01156">
    <property type="entry name" value="TONB_DEPENDENT_REC_2"/>
    <property type="match status" value="1"/>
</dbReference>
<evidence type="ECO:0000256" key="14">
    <source>
        <dbReference type="RuleBase" id="RU003357"/>
    </source>
</evidence>
<reference evidence="19" key="1">
    <citation type="journal article" date="2017" name="J. Biotechnol.">
        <title>Complete genome sequence of Novosphingobium resinovorum SA1, a versatile xenobiotic-degrading bacterium capable of utilizing sulfanilic acid.</title>
        <authorList>
            <person name="Hegedus B."/>
            <person name="Kos P.B."/>
            <person name="Balint B."/>
            <person name="Maroti G."/>
            <person name="Gan H.M."/>
            <person name="Perei K."/>
            <person name="Rakhely G."/>
        </authorList>
    </citation>
    <scope>NUCLEOTIDE SEQUENCE [LARGE SCALE GENOMIC DNA]</scope>
    <source>
        <strain evidence="19">SA1</strain>
    </source>
</reference>
<evidence type="ECO:0008006" key="20">
    <source>
        <dbReference type="Google" id="ProtNLM"/>
    </source>
</evidence>
<dbReference type="GO" id="GO:0006826">
    <property type="term" value="P:iron ion transport"/>
    <property type="evidence" value="ECO:0007669"/>
    <property type="project" value="UniProtKB-KW"/>
</dbReference>